<reference evidence="1" key="1">
    <citation type="journal article" date="2014" name="Front. Microbiol.">
        <title>High frequency of phylogenetically diverse reductive dehalogenase-homologous genes in deep subseafloor sedimentary metagenomes.</title>
        <authorList>
            <person name="Kawai M."/>
            <person name="Futagami T."/>
            <person name="Toyoda A."/>
            <person name="Takaki Y."/>
            <person name="Nishi S."/>
            <person name="Hori S."/>
            <person name="Arai W."/>
            <person name="Tsubouchi T."/>
            <person name="Morono Y."/>
            <person name="Uchiyama I."/>
            <person name="Ito T."/>
            <person name="Fujiyama A."/>
            <person name="Inagaki F."/>
            <person name="Takami H."/>
        </authorList>
    </citation>
    <scope>NUCLEOTIDE SEQUENCE</scope>
    <source>
        <strain evidence="1">Expedition CK06-06</strain>
    </source>
</reference>
<dbReference type="AlphaFoldDB" id="X1UD40"/>
<proteinExistence type="predicted"/>
<name>X1UD40_9ZZZZ</name>
<protein>
    <submittedName>
        <fullName evidence="1">Uncharacterized protein</fullName>
    </submittedName>
</protein>
<sequence>MSEVIDQESYWRITAMNNPYAIARELTEQTRIQSMTESIPRGEMLLYQKASKRENPSLAPPAEVFYLFVMTPHTTTSLQLVPKVGRVSPKNW</sequence>
<dbReference type="EMBL" id="BARW01027411">
    <property type="protein sequence ID" value="GAJ15414.1"/>
    <property type="molecule type" value="Genomic_DNA"/>
</dbReference>
<evidence type="ECO:0000313" key="1">
    <source>
        <dbReference type="EMBL" id="GAJ15414.1"/>
    </source>
</evidence>
<gene>
    <name evidence="1" type="ORF">S12H4_44485</name>
</gene>
<comment type="caution">
    <text evidence="1">The sequence shown here is derived from an EMBL/GenBank/DDBJ whole genome shotgun (WGS) entry which is preliminary data.</text>
</comment>
<organism evidence="1">
    <name type="scientific">marine sediment metagenome</name>
    <dbReference type="NCBI Taxonomy" id="412755"/>
    <lineage>
        <taxon>unclassified sequences</taxon>
        <taxon>metagenomes</taxon>
        <taxon>ecological metagenomes</taxon>
    </lineage>
</organism>
<accession>X1UD40</accession>